<feature type="compositionally biased region" description="Basic and acidic residues" evidence="2">
    <location>
        <begin position="213"/>
        <end position="231"/>
    </location>
</feature>
<accession>R7USA2</accession>
<gene>
    <name evidence="3" type="ORF">CAPTEDRAFT_212457</name>
</gene>
<sequence length="231" mass="26446">MTRCCTCMRWFHVECVEDAGHQESWNCSVCRSAARCIMQLMTSVENLRSKLIDVTDALNVMRDECNDLNVQNDQLQAELNRTTKQKCSDVVVIGDSLLKDIDPKSLLTQKLCQSQEQKWKMECNDGDPTRNKSKKKSAKSTERVQEIPEATKHTGNSNGATDDWLPARSKRSTGKQKRQDPKSTFSYTECRTVMGVLQKKFTRIHGLAAKKKSISDRERSENEENRLVRRV</sequence>
<evidence type="ECO:0000256" key="1">
    <source>
        <dbReference type="SAM" id="Coils"/>
    </source>
</evidence>
<reference evidence="4" key="3">
    <citation type="submission" date="2015-06" db="UniProtKB">
        <authorList>
            <consortium name="EnsemblMetazoa"/>
        </authorList>
    </citation>
    <scope>IDENTIFICATION</scope>
</reference>
<keyword evidence="1" id="KW-0175">Coiled coil</keyword>
<dbReference type="AlphaFoldDB" id="R7USA2"/>
<evidence type="ECO:0000313" key="3">
    <source>
        <dbReference type="EMBL" id="ELU06291.1"/>
    </source>
</evidence>
<protein>
    <submittedName>
        <fullName evidence="3 4">Uncharacterized protein</fullName>
    </submittedName>
</protein>
<dbReference type="HOGENOM" id="CLU_1200814_0_0_1"/>
<reference evidence="3 5" key="2">
    <citation type="journal article" date="2013" name="Nature">
        <title>Insights into bilaterian evolution from three spiralian genomes.</title>
        <authorList>
            <person name="Simakov O."/>
            <person name="Marletaz F."/>
            <person name="Cho S.J."/>
            <person name="Edsinger-Gonzales E."/>
            <person name="Havlak P."/>
            <person name="Hellsten U."/>
            <person name="Kuo D.H."/>
            <person name="Larsson T."/>
            <person name="Lv J."/>
            <person name="Arendt D."/>
            <person name="Savage R."/>
            <person name="Osoegawa K."/>
            <person name="de Jong P."/>
            <person name="Grimwood J."/>
            <person name="Chapman J.A."/>
            <person name="Shapiro H."/>
            <person name="Aerts A."/>
            <person name="Otillar R.P."/>
            <person name="Terry A.Y."/>
            <person name="Boore J.L."/>
            <person name="Grigoriev I.V."/>
            <person name="Lindberg D.R."/>
            <person name="Seaver E.C."/>
            <person name="Weisblat D.A."/>
            <person name="Putnam N.H."/>
            <person name="Rokhsar D.S."/>
        </authorList>
    </citation>
    <scope>NUCLEOTIDE SEQUENCE</scope>
    <source>
        <strain evidence="3 5">I ESC-2004</strain>
    </source>
</reference>
<dbReference type="EnsemblMetazoa" id="CapteT212457">
    <property type="protein sequence ID" value="CapteP212457"/>
    <property type="gene ID" value="CapteG212457"/>
</dbReference>
<keyword evidence="5" id="KW-1185">Reference proteome</keyword>
<organism evidence="3">
    <name type="scientific">Capitella teleta</name>
    <name type="common">Polychaete worm</name>
    <dbReference type="NCBI Taxonomy" id="283909"/>
    <lineage>
        <taxon>Eukaryota</taxon>
        <taxon>Metazoa</taxon>
        <taxon>Spiralia</taxon>
        <taxon>Lophotrochozoa</taxon>
        <taxon>Annelida</taxon>
        <taxon>Polychaeta</taxon>
        <taxon>Sedentaria</taxon>
        <taxon>Scolecida</taxon>
        <taxon>Capitellidae</taxon>
        <taxon>Capitella</taxon>
    </lineage>
</organism>
<evidence type="ECO:0000313" key="4">
    <source>
        <dbReference type="EnsemblMetazoa" id="CapteP212457"/>
    </source>
</evidence>
<evidence type="ECO:0000313" key="5">
    <source>
        <dbReference type="Proteomes" id="UP000014760"/>
    </source>
</evidence>
<dbReference type="Proteomes" id="UP000014760">
    <property type="component" value="Unassembled WGS sequence"/>
</dbReference>
<dbReference type="EMBL" id="AMQN01043677">
    <property type="status" value="NOT_ANNOTATED_CDS"/>
    <property type="molecule type" value="Genomic_DNA"/>
</dbReference>
<feature type="region of interest" description="Disordered" evidence="2">
    <location>
        <begin position="122"/>
        <end position="184"/>
    </location>
</feature>
<name>R7USA2_CAPTE</name>
<evidence type="ECO:0000256" key="2">
    <source>
        <dbReference type="SAM" id="MobiDB-lite"/>
    </source>
</evidence>
<proteinExistence type="predicted"/>
<feature type="coiled-coil region" evidence="1">
    <location>
        <begin position="44"/>
        <end position="85"/>
    </location>
</feature>
<dbReference type="EMBL" id="KB300802">
    <property type="protein sequence ID" value="ELU06291.1"/>
    <property type="molecule type" value="Genomic_DNA"/>
</dbReference>
<feature type="compositionally biased region" description="Basic and acidic residues" evidence="2">
    <location>
        <begin position="139"/>
        <end position="152"/>
    </location>
</feature>
<feature type="region of interest" description="Disordered" evidence="2">
    <location>
        <begin position="207"/>
        <end position="231"/>
    </location>
</feature>
<reference evidence="5" key="1">
    <citation type="submission" date="2012-12" db="EMBL/GenBank/DDBJ databases">
        <authorList>
            <person name="Hellsten U."/>
            <person name="Grimwood J."/>
            <person name="Chapman J.A."/>
            <person name="Shapiro H."/>
            <person name="Aerts A."/>
            <person name="Otillar R.P."/>
            <person name="Terry A.Y."/>
            <person name="Boore J.L."/>
            <person name="Simakov O."/>
            <person name="Marletaz F."/>
            <person name="Cho S.-J."/>
            <person name="Edsinger-Gonzales E."/>
            <person name="Havlak P."/>
            <person name="Kuo D.-H."/>
            <person name="Larsson T."/>
            <person name="Lv J."/>
            <person name="Arendt D."/>
            <person name="Savage R."/>
            <person name="Osoegawa K."/>
            <person name="de Jong P."/>
            <person name="Lindberg D.R."/>
            <person name="Seaver E.C."/>
            <person name="Weisblat D.A."/>
            <person name="Putnam N.H."/>
            <person name="Grigoriev I.V."/>
            <person name="Rokhsar D.S."/>
        </authorList>
    </citation>
    <scope>NUCLEOTIDE SEQUENCE</scope>
    <source>
        <strain evidence="5">I ESC-2004</strain>
    </source>
</reference>